<dbReference type="GO" id="GO:0030518">
    <property type="term" value="P:nuclear receptor-mediated steroid hormone signaling pathway"/>
    <property type="evidence" value="ECO:0007669"/>
    <property type="project" value="UniProtKB-ARBA"/>
</dbReference>
<dbReference type="SUPFAM" id="SSF56204">
    <property type="entry name" value="Hect, E3 ligase catalytic domain"/>
    <property type="match status" value="1"/>
</dbReference>
<dbReference type="GO" id="GO:0010604">
    <property type="term" value="P:positive regulation of macromolecule metabolic process"/>
    <property type="evidence" value="ECO:0007669"/>
    <property type="project" value="UniProtKB-ARBA"/>
</dbReference>
<keyword evidence="14" id="KW-0539">Nucleus</keyword>
<dbReference type="Gene3D" id="3.30.2160.10">
    <property type="entry name" value="Hect, E3 ligase catalytic domain"/>
    <property type="match status" value="1"/>
</dbReference>
<evidence type="ECO:0000256" key="18">
    <source>
        <dbReference type="PROSITE-ProRule" id="PRU00104"/>
    </source>
</evidence>
<sequence>MDNMKRATAEQLIKNYFYQLTNGCGMTDCNNENCASNGRLKLSSNDAAALALKLFHEKAQLCIHRGCFFTETLLLSTIKSCKDVGSYKELVHSIGKVFSDPKSLNKSFLLSEPKKLDGATLFVDVEAMKRIYAALYEIGDSSIENALINSVETLSTAVEMELLYKNPNCKDPQYLNQFILIFVNSMLQSPEYLERALPRFLKALCQLPVSAQAQLVRIWCTFPVEDIRHMVETLQQLITYRVLTGPSAVDHVPVHDDDVIVNSAKTMKLLYFVSIIEGHKRNPVELSDHQNDTMDSVAANTSFFQDPLVRELKLKSSDCHQPLLSYDEFVNEPLNDQIEVDRDYTHFKSDHQHKFSFLNHTFLLSTATKGLGLFYDNRVRMYSERRLTMLYSLVHGHQHAPFLRLKVRRDNLIGDALVRLEMSAQDNPLDLKKQLVVEFEGEQGIDEGGVSKEFFQLVVEEIFNPDYGMFTYDPESRICWFNPTSFESDAQFRLIGLVVGLAIYNNIILDIHFPMVVYRKLFGKNGMFKDLADSHPSLYKSLKNMLEYPGNVKEDFMCTFKIGYTDVFGSSLSHDLKENGGDIPVTNENKVEYVNLYADFILNKSIEKQFNAFKTGFDMVVGDSPLMTFFRPDEVELLVCGSKELDFEALESATDYDGGLTKDSPLIKWFWEIVHNFTLEQKRQLLMFTTGSDRVPVGGLSKVKLIIAKNGSDSLRLPTAHTCFNVLLLPEYSSKEKLEERLLKAINNAKGFGLL</sequence>
<evidence type="ECO:0000256" key="10">
    <source>
        <dbReference type="ARBA" id="ARBA00022786"/>
    </source>
</evidence>
<keyword evidence="7" id="KW-0808">Transferase</keyword>
<comment type="subcellular location">
    <subcellularLocation>
        <location evidence="3">Cytoplasm</location>
    </subcellularLocation>
    <subcellularLocation>
        <location evidence="2">Nucleus</location>
    </subcellularLocation>
</comment>
<keyword evidence="21" id="KW-1185">Reference proteome</keyword>
<dbReference type="GO" id="GO:0008270">
    <property type="term" value="F:zinc ion binding"/>
    <property type="evidence" value="ECO:0007669"/>
    <property type="project" value="UniProtKB-KW"/>
</dbReference>
<dbReference type="Proteomes" id="UP000887567">
    <property type="component" value="Unplaced"/>
</dbReference>
<dbReference type="FunFam" id="3.90.1750.10:FF:000008">
    <property type="entry name" value="Putative ubiquitin-protein ligase E3A"/>
    <property type="match status" value="1"/>
</dbReference>
<feature type="active site" description="Glycyl thioester intermediate" evidence="18">
    <location>
        <position position="723"/>
    </location>
</feature>
<dbReference type="InterPro" id="IPR032353">
    <property type="entry name" value="AZUL"/>
</dbReference>
<feature type="domain" description="HECT" evidence="19">
    <location>
        <begin position="427"/>
        <end position="755"/>
    </location>
</feature>
<dbReference type="InterPro" id="IPR035983">
    <property type="entry name" value="Hect_E3_ubiquitin_ligase"/>
</dbReference>
<evidence type="ECO:0000256" key="16">
    <source>
        <dbReference type="ARBA" id="ARBA00077235"/>
    </source>
</evidence>
<dbReference type="PANTHER" id="PTHR45700">
    <property type="entry name" value="UBIQUITIN-PROTEIN LIGASE E3C"/>
    <property type="match status" value="1"/>
</dbReference>
<evidence type="ECO:0000256" key="1">
    <source>
        <dbReference type="ARBA" id="ARBA00000885"/>
    </source>
</evidence>
<dbReference type="GO" id="GO:0080090">
    <property type="term" value="P:regulation of primary metabolic process"/>
    <property type="evidence" value="ECO:0007669"/>
    <property type="project" value="UniProtKB-ARBA"/>
</dbReference>
<evidence type="ECO:0000256" key="17">
    <source>
        <dbReference type="ARBA" id="ARBA00077264"/>
    </source>
</evidence>
<evidence type="ECO:0000256" key="5">
    <source>
        <dbReference type="ARBA" id="ARBA00022490"/>
    </source>
</evidence>
<dbReference type="InterPro" id="IPR042556">
    <property type="entry name" value="AZUL_sf"/>
</dbReference>
<keyword evidence="13" id="KW-0090">Biological rhythms</keyword>
<dbReference type="RefSeq" id="XP_020907651.1">
    <property type="nucleotide sequence ID" value="XM_021051992.2"/>
</dbReference>
<dbReference type="GO" id="GO:0000502">
    <property type="term" value="C:proteasome complex"/>
    <property type="evidence" value="ECO:0007669"/>
    <property type="project" value="UniProtKB-KW"/>
</dbReference>
<dbReference type="OMA" id="GDCTNEF"/>
<dbReference type="GO" id="GO:0048513">
    <property type="term" value="P:animal organ development"/>
    <property type="evidence" value="ECO:0007669"/>
    <property type="project" value="UniProtKB-ARBA"/>
</dbReference>
<dbReference type="GO" id="GO:0006511">
    <property type="term" value="P:ubiquitin-dependent protein catabolic process"/>
    <property type="evidence" value="ECO:0007669"/>
    <property type="project" value="UniProtKB-ARBA"/>
</dbReference>
<evidence type="ECO:0000256" key="8">
    <source>
        <dbReference type="ARBA" id="ARBA00022723"/>
    </source>
</evidence>
<dbReference type="OrthoDB" id="5981550at2759"/>
<evidence type="ECO:0000256" key="15">
    <source>
        <dbReference type="ARBA" id="ARBA00067504"/>
    </source>
</evidence>
<evidence type="ECO:0000256" key="13">
    <source>
        <dbReference type="ARBA" id="ARBA00023108"/>
    </source>
</evidence>
<comment type="catalytic activity">
    <reaction evidence="1">
        <text>S-ubiquitinyl-[E2 ubiquitin-conjugating enzyme]-L-cysteine + [acceptor protein]-L-lysine = [E2 ubiquitin-conjugating enzyme]-L-cysteine + N(6)-ubiquitinyl-[acceptor protein]-L-lysine.</text>
        <dbReference type="EC" id="2.3.2.26"/>
    </reaction>
</comment>
<dbReference type="Gene3D" id="3.90.1750.10">
    <property type="entry name" value="Hect, E3 ligase catalytic domains"/>
    <property type="match status" value="1"/>
</dbReference>
<keyword evidence="6" id="KW-0597">Phosphoprotein</keyword>
<dbReference type="GeneID" id="110245704"/>
<dbReference type="Pfam" id="PF16558">
    <property type="entry name" value="AZUL"/>
    <property type="match status" value="1"/>
</dbReference>
<dbReference type="PANTHER" id="PTHR45700:SF8">
    <property type="entry name" value="HECT-TYPE E3 UBIQUITIN TRANSFERASE"/>
    <property type="match status" value="1"/>
</dbReference>
<evidence type="ECO:0000256" key="12">
    <source>
        <dbReference type="ARBA" id="ARBA00022942"/>
    </source>
</evidence>
<reference evidence="20" key="1">
    <citation type="submission" date="2022-11" db="UniProtKB">
        <authorList>
            <consortium name="EnsemblMetazoa"/>
        </authorList>
    </citation>
    <scope>IDENTIFICATION</scope>
</reference>
<evidence type="ECO:0000313" key="20">
    <source>
        <dbReference type="EnsemblMetazoa" id="XP_020907653.1"/>
    </source>
</evidence>
<dbReference type="GO" id="GO:0048511">
    <property type="term" value="P:rhythmic process"/>
    <property type="evidence" value="ECO:0007669"/>
    <property type="project" value="UniProtKB-KW"/>
</dbReference>
<keyword evidence="8" id="KW-0479">Metal-binding</keyword>
<dbReference type="GO" id="GO:0005737">
    <property type="term" value="C:cytoplasm"/>
    <property type="evidence" value="ECO:0007669"/>
    <property type="project" value="UniProtKB-SubCell"/>
</dbReference>
<dbReference type="CDD" id="cd00078">
    <property type="entry name" value="HECTc"/>
    <property type="match status" value="1"/>
</dbReference>
<dbReference type="KEGG" id="epa:110245704"/>
<dbReference type="GO" id="GO:0042752">
    <property type="term" value="P:regulation of circadian rhythm"/>
    <property type="evidence" value="ECO:0007669"/>
    <property type="project" value="UniProtKB-ARBA"/>
</dbReference>
<dbReference type="RefSeq" id="XP_020907653.1">
    <property type="nucleotide sequence ID" value="XM_021051994.1"/>
</dbReference>
<dbReference type="GO" id="GO:0005634">
    <property type="term" value="C:nucleus"/>
    <property type="evidence" value="ECO:0007669"/>
    <property type="project" value="UniProtKB-SubCell"/>
</dbReference>
<evidence type="ECO:0000256" key="4">
    <source>
        <dbReference type="ARBA" id="ARBA00012485"/>
    </source>
</evidence>
<evidence type="ECO:0000256" key="14">
    <source>
        <dbReference type="ARBA" id="ARBA00023242"/>
    </source>
</evidence>
<keyword evidence="5" id="KW-0963">Cytoplasm</keyword>
<dbReference type="GO" id="GO:0061630">
    <property type="term" value="F:ubiquitin protein ligase activity"/>
    <property type="evidence" value="ECO:0007669"/>
    <property type="project" value="UniProtKB-EC"/>
</dbReference>
<dbReference type="GO" id="GO:0000209">
    <property type="term" value="P:protein polyubiquitination"/>
    <property type="evidence" value="ECO:0007669"/>
    <property type="project" value="InterPro"/>
</dbReference>
<accession>A0A913XPJ6</accession>
<keyword evidence="11" id="KW-0862">Zinc</keyword>
<dbReference type="AlphaFoldDB" id="A0A913XPJ6"/>
<evidence type="ECO:0000256" key="7">
    <source>
        <dbReference type="ARBA" id="ARBA00022679"/>
    </source>
</evidence>
<dbReference type="FunFam" id="3.30.2160.10:FF:000004">
    <property type="entry name" value="probable E3 ubiquitin-protein ligase HERC4 isoform X1"/>
    <property type="match status" value="1"/>
</dbReference>
<evidence type="ECO:0000313" key="21">
    <source>
        <dbReference type="Proteomes" id="UP000887567"/>
    </source>
</evidence>
<evidence type="ECO:0000256" key="3">
    <source>
        <dbReference type="ARBA" id="ARBA00004496"/>
    </source>
</evidence>
<dbReference type="SMART" id="SM00119">
    <property type="entry name" value="HECTc"/>
    <property type="match status" value="1"/>
</dbReference>
<evidence type="ECO:0000256" key="9">
    <source>
        <dbReference type="ARBA" id="ARBA00022771"/>
    </source>
</evidence>
<organism evidence="20 21">
    <name type="scientific">Exaiptasia diaphana</name>
    <name type="common">Tropical sea anemone</name>
    <name type="synonym">Aiptasia pulchella</name>
    <dbReference type="NCBI Taxonomy" id="2652724"/>
    <lineage>
        <taxon>Eukaryota</taxon>
        <taxon>Metazoa</taxon>
        <taxon>Cnidaria</taxon>
        <taxon>Anthozoa</taxon>
        <taxon>Hexacorallia</taxon>
        <taxon>Actiniaria</taxon>
        <taxon>Aiptasiidae</taxon>
        <taxon>Exaiptasia</taxon>
    </lineage>
</organism>
<keyword evidence="12" id="KW-0647">Proteasome</keyword>
<protein>
    <recommendedName>
        <fullName evidence="15">Ubiquitin-protein ligase E3A</fullName>
        <ecNumber evidence="4">2.3.2.26</ecNumber>
    </recommendedName>
    <alternativeName>
        <fullName evidence="17">HECT-type ubiquitin transferase E3A</fullName>
    </alternativeName>
    <alternativeName>
        <fullName evidence="16">Oncogenic protein-associated protein E6-AP</fullName>
    </alternativeName>
</protein>
<keyword evidence="9" id="KW-0863">Zinc-finger</keyword>
<keyword evidence="10 18" id="KW-0833">Ubl conjugation pathway</keyword>
<dbReference type="Pfam" id="PF00632">
    <property type="entry name" value="HECT"/>
    <property type="match status" value="1"/>
</dbReference>
<dbReference type="EC" id="2.3.2.26" evidence="4"/>
<evidence type="ECO:0000256" key="6">
    <source>
        <dbReference type="ARBA" id="ARBA00022553"/>
    </source>
</evidence>
<dbReference type="PROSITE" id="PS50237">
    <property type="entry name" value="HECT"/>
    <property type="match status" value="1"/>
</dbReference>
<dbReference type="InterPro" id="IPR044611">
    <property type="entry name" value="E3A/B/C-like"/>
</dbReference>
<dbReference type="GO" id="GO:0048731">
    <property type="term" value="P:system development"/>
    <property type="evidence" value="ECO:0007669"/>
    <property type="project" value="UniProtKB-ARBA"/>
</dbReference>
<name>A0A913XPJ6_EXADI</name>
<dbReference type="EnsemblMetazoa" id="XM_021051992.2">
    <property type="protein sequence ID" value="XP_020907651.1"/>
    <property type="gene ID" value="LOC110245704"/>
</dbReference>
<dbReference type="Gene3D" id="3.30.2410.10">
    <property type="entry name" value="Hect, E3 ligase catalytic domain"/>
    <property type="match status" value="1"/>
</dbReference>
<proteinExistence type="predicted"/>
<evidence type="ECO:0000259" key="19">
    <source>
        <dbReference type="PROSITE" id="PS50237"/>
    </source>
</evidence>
<dbReference type="EnsemblMetazoa" id="XM_021051994.1">
    <property type="protein sequence ID" value="XP_020907653.1"/>
    <property type="gene ID" value="LOC110245704"/>
</dbReference>
<dbReference type="Gene3D" id="6.10.130.10">
    <property type="entry name" value="Ubiquitin-protein ligase E3A, N-terminal zinc-binding domain (AZUL)"/>
    <property type="match status" value="1"/>
</dbReference>
<evidence type="ECO:0000256" key="11">
    <source>
        <dbReference type="ARBA" id="ARBA00022833"/>
    </source>
</evidence>
<dbReference type="FunFam" id="3.30.2410.10:FF:000003">
    <property type="entry name" value="probable E3 ubiquitin-protein ligase HERC4 isoform X1"/>
    <property type="match status" value="1"/>
</dbReference>
<dbReference type="InterPro" id="IPR000569">
    <property type="entry name" value="HECT_dom"/>
</dbReference>
<evidence type="ECO:0000256" key="2">
    <source>
        <dbReference type="ARBA" id="ARBA00004123"/>
    </source>
</evidence>